<dbReference type="PIRSF" id="PIRSF006470">
    <property type="entry name" value="DctB"/>
    <property type="match status" value="1"/>
</dbReference>
<dbReference type="Gene3D" id="3.40.190.170">
    <property type="entry name" value="Bacterial extracellular solute-binding protein, family 7"/>
    <property type="match status" value="1"/>
</dbReference>
<feature type="chain" id="PRO_5046115937" evidence="2">
    <location>
        <begin position="29"/>
        <end position="333"/>
    </location>
</feature>
<evidence type="ECO:0000256" key="2">
    <source>
        <dbReference type="SAM" id="SignalP"/>
    </source>
</evidence>
<accession>A0ABT7NHE3</accession>
<comment type="caution">
    <text evidence="3">The sequence shown here is derived from an EMBL/GenBank/DDBJ whole genome shotgun (WGS) entry which is preliminary data.</text>
</comment>
<name>A0ABT7NHE3_9BURK</name>
<dbReference type="CDD" id="cd13671">
    <property type="entry name" value="PBP2_TRAP_SBP_like_3"/>
    <property type="match status" value="1"/>
</dbReference>
<dbReference type="NCBIfam" id="NF037995">
    <property type="entry name" value="TRAP_S1"/>
    <property type="match status" value="1"/>
</dbReference>
<keyword evidence="4" id="KW-1185">Reference proteome</keyword>
<dbReference type="InterPro" id="IPR018389">
    <property type="entry name" value="DctP_fam"/>
</dbReference>
<proteinExistence type="predicted"/>
<reference evidence="3" key="1">
    <citation type="submission" date="2023-06" db="EMBL/GenBank/DDBJ databases">
        <authorList>
            <person name="Jiang Y."/>
            <person name="Liu Q."/>
        </authorList>
    </citation>
    <scope>NUCLEOTIDE SEQUENCE</scope>
    <source>
        <strain evidence="3">CGMCC 1.12089</strain>
    </source>
</reference>
<dbReference type="PANTHER" id="PTHR33376">
    <property type="match status" value="1"/>
</dbReference>
<organism evidence="3 4">
    <name type="scientific">Variovorax dokdonensis</name>
    <dbReference type="NCBI Taxonomy" id="344883"/>
    <lineage>
        <taxon>Bacteria</taxon>
        <taxon>Pseudomonadati</taxon>
        <taxon>Pseudomonadota</taxon>
        <taxon>Betaproteobacteria</taxon>
        <taxon>Burkholderiales</taxon>
        <taxon>Comamonadaceae</taxon>
        <taxon>Variovorax</taxon>
    </lineage>
</organism>
<gene>
    <name evidence="3" type="ORF">QTH91_22765</name>
</gene>
<evidence type="ECO:0000313" key="4">
    <source>
        <dbReference type="Proteomes" id="UP001174908"/>
    </source>
</evidence>
<sequence>MTLRRNLIALACAATALGGIGLSMSASAADKMVLKAADVHPAGYPNVVAIEHMGEKLSKATNGRISLKMFPGSVLGGEKEMIEQTQVGAIDILRTSLGPVGPVVPEVNVFNMPFVFRDEAHMRAVIDGPIGQEMLDKISASPAKLVALGWMDGGSRSLYTKKPVRKPEDLKGMKIRMMGNPLFVDTMNAMGGNGISMGYGEVFTAIQTGVVDGAENNPPTLYTAHHYQAGAKYYTQTNHLIIPEIFVMSKVTWNKLSPEDQALVKKLAREAQFEQRALWDKSVADYTAKLKAEGVEFIKIDNKAFYDDTAPVRAKYGAQFADLMKRIEATKSN</sequence>
<evidence type="ECO:0000256" key="1">
    <source>
        <dbReference type="ARBA" id="ARBA00022729"/>
    </source>
</evidence>
<protein>
    <submittedName>
        <fullName evidence="3">TRAP transporter substrate-binding protein</fullName>
    </submittedName>
</protein>
<dbReference type="InterPro" id="IPR006311">
    <property type="entry name" value="TAT_signal"/>
</dbReference>
<evidence type="ECO:0000313" key="3">
    <source>
        <dbReference type="EMBL" id="MDM0047332.1"/>
    </source>
</evidence>
<feature type="signal peptide" evidence="2">
    <location>
        <begin position="1"/>
        <end position="28"/>
    </location>
</feature>
<dbReference type="PANTHER" id="PTHR33376:SF2">
    <property type="entry name" value="DICARBOXYLATE-BINDING PERIPLASMIC PROTEIN"/>
    <property type="match status" value="1"/>
</dbReference>
<dbReference type="NCBIfam" id="TIGR00787">
    <property type="entry name" value="dctP"/>
    <property type="match status" value="1"/>
</dbReference>
<dbReference type="InterPro" id="IPR038404">
    <property type="entry name" value="TRAP_DctP_sf"/>
</dbReference>
<dbReference type="Proteomes" id="UP001174908">
    <property type="component" value="Unassembled WGS sequence"/>
</dbReference>
<dbReference type="EMBL" id="JASZYV010000007">
    <property type="protein sequence ID" value="MDM0047332.1"/>
    <property type="molecule type" value="Genomic_DNA"/>
</dbReference>
<keyword evidence="1 2" id="KW-0732">Signal</keyword>
<dbReference type="RefSeq" id="WP_286662456.1">
    <property type="nucleotide sequence ID" value="NZ_JASZYV010000007.1"/>
</dbReference>
<dbReference type="PROSITE" id="PS51318">
    <property type="entry name" value="TAT"/>
    <property type="match status" value="1"/>
</dbReference>
<dbReference type="InterPro" id="IPR004682">
    <property type="entry name" value="TRAP_DctP"/>
</dbReference>
<dbReference type="Pfam" id="PF03480">
    <property type="entry name" value="DctP"/>
    <property type="match status" value="1"/>
</dbReference>